<dbReference type="PANTHER" id="PTHR45801">
    <property type="entry name" value="OS07G0101800 PROTEIN"/>
    <property type="match status" value="1"/>
</dbReference>
<keyword evidence="3 8" id="KW-0863">Zinc-finger</keyword>
<gene>
    <name evidence="11" type="ORF">FPE_LOCUS23379</name>
</gene>
<dbReference type="PANTHER" id="PTHR45801:SF111">
    <property type="entry name" value="C2H2 AND C2HC ZINC FINGERS SUPERFAMILY PROTEIN"/>
    <property type="match status" value="1"/>
</dbReference>
<dbReference type="Proteomes" id="UP000834106">
    <property type="component" value="Chromosome 14"/>
</dbReference>
<dbReference type="AlphaFoldDB" id="A0AAD1ZUH9"/>
<name>A0AAD1ZUH9_9LAMI</name>
<evidence type="ECO:0000313" key="12">
    <source>
        <dbReference type="Proteomes" id="UP000834106"/>
    </source>
</evidence>
<feature type="region of interest" description="Disordered" evidence="9">
    <location>
        <begin position="58"/>
        <end position="84"/>
    </location>
</feature>
<keyword evidence="12" id="KW-1185">Reference proteome</keyword>
<keyword evidence="6" id="KW-0804">Transcription</keyword>
<protein>
    <recommendedName>
        <fullName evidence="10">C2H2-type domain-containing protein</fullName>
    </recommendedName>
</protein>
<keyword evidence="7" id="KW-0539">Nucleus</keyword>
<dbReference type="InterPro" id="IPR013087">
    <property type="entry name" value="Znf_C2H2_type"/>
</dbReference>
<evidence type="ECO:0000256" key="4">
    <source>
        <dbReference type="ARBA" id="ARBA00022833"/>
    </source>
</evidence>
<dbReference type="InterPro" id="IPR052426">
    <property type="entry name" value="Plant_dev_regulator"/>
</dbReference>
<dbReference type="PROSITE" id="PS00028">
    <property type="entry name" value="ZINC_FINGER_C2H2_1"/>
    <property type="match status" value="1"/>
</dbReference>
<dbReference type="Gene3D" id="3.30.160.60">
    <property type="entry name" value="Classic Zinc Finger"/>
    <property type="match status" value="1"/>
</dbReference>
<keyword evidence="4" id="KW-0862">Zinc</keyword>
<feature type="domain" description="C2H2-type" evidence="10">
    <location>
        <begin position="34"/>
        <end position="61"/>
    </location>
</feature>
<proteinExistence type="predicted"/>
<evidence type="ECO:0000256" key="6">
    <source>
        <dbReference type="ARBA" id="ARBA00023163"/>
    </source>
</evidence>
<evidence type="ECO:0000256" key="8">
    <source>
        <dbReference type="PROSITE-ProRule" id="PRU00042"/>
    </source>
</evidence>
<feature type="compositionally biased region" description="Basic and acidic residues" evidence="9">
    <location>
        <begin position="168"/>
        <end position="184"/>
    </location>
</feature>
<dbReference type="EMBL" id="OU503049">
    <property type="protein sequence ID" value="CAI9775949.1"/>
    <property type="molecule type" value="Genomic_DNA"/>
</dbReference>
<dbReference type="GO" id="GO:0005634">
    <property type="term" value="C:nucleus"/>
    <property type="evidence" value="ECO:0007669"/>
    <property type="project" value="UniProtKB-SubCell"/>
</dbReference>
<dbReference type="GO" id="GO:0008270">
    <property type="term" value="F:zinc ion binding"/>
    <property type="evidence" value="ECO:0007669"/>
    <property type="project" value="UniProtKB-KW"/>
</dbReference>
<evidence type="ECO:0000256" key="5">
    <source>
        <dbReference type="ARBA" id="ARBA00023015"/>
    </source>
</evidence>
<accession>A0AAD1ZUH9</accession>
<keyword evidence="2" id="KW-0479">Metal-binding</keyword>
<evidence type="ECO:0000259" key="10">
    <source>
        <dbReference type="PROSITE" id="PS50157"/>
    </source>
</evidence>
<evidence type="ECO:0000256" key="2">
    <source>
        <dbReference type="ARBA" id="ARBA00022723"/>
    </source>
</evidence>
<reference evidence="11" key="1">
    <citation type="submission" date="2023-05" db="EMBL/GenBank/DDBJ databases">
        <authorList>
            <person name="Huff M."/>
        </authorList>
    </citation>
    <scope>NUCLEOTIDE SEQUENCE</scope>
</reference>
<comment type="subcellular location">
    <subcellularLocation>
        <location evidence="1">Nucleus</location>
    </subcellularLocation>
</comment>
<dbReference type="InterPro" id="IPR036236">
    <property type="entry name" value="Znf_C2H2_sf"/>
</dbReference>
<feature type="compositionally biased region" description="Low complexity" evidence="9">
    <location>
        <begin position="9"/>
        <end position="18"/>
    </location>
</feature>
<sequence>MVPRKHNNSETSSEENSNQSKRVCEENPAVSRSYDCHFCKRGFTNAQALGGHMNIHRKEKAKNKKKNLEESSMNSPGYFPAVSPNDQQQKAIYYDGMGAQVRFQVYLPSPNGPNPSYVTREIHHLASSNLNDLSSVWSSQRVSFHDDHLDADLSLRIAPPLVEGGEGAGKESEVDLELRLGHNP</sequence>
<keyword evidence="5" id="KW-0805">Transcription regulation</keyword>
<evidence type="ECO:0000313" key="11">
    <source>
        <dbReference type="EMBL" id="CAI9775949.1"/>
    </source>
</evidence>
<feature type="region of interest" description="Disordered" evidence="9">
    <location>
        <begin position="1"/>
        <end position="26"/>
    </location>
</feature>
<organism evidence="11 12">
    <name type="scientific">Fraxinus pennsylvanica</name>
    <dbReference type="NCBI Taxonomy" id="56036"/>
    <lineage>
        <taxon>Eukaryota</taxon>
        <taxon>Viridiplantae</taxon>
        <taxon>Streptophyta</taxon>
        <taxon>Embryophyta</taxon>
        <taxon>Tracheophyta</taxon>
        <taxon>Spermatophyta</taxon>
        <taxon>Magnoliopsida</taxon>
        <taxon>eudicotyledons</taxon>
        <taxon>Gunneridae</taxon>
        <taxon>Pentapetalae</taxon>
        <taxon>asterids</taxon>
        <taxon>lamiids</taxon>
        <taxon>Lamiales</taxon>
        <taxon>Oleaceae</taxon>
        <taxon>Oleeae</taxon>
        <taxon>Fraxinus</taxon>
    </lineage>
</organism>
<dbReference type="PROSITE" id="PS50157">
    <property type="entry name" value="ZINC_FINGER_C2H2_2"/>
    <property type="match status" value="1"/>
</dbReference>
<feature type="region of interest" description="Disordered" evidence="9">
    <location>
        <begin position="162"/>
        <end position="184"/>
    </location>
</feature>
<evidence type="ECO:0000256" key="1">
    <source>
        <dbReference type="ARBA" id="ARBA00004123"/>
    </source>
</evidence>
<evidence type="ECO:0000256" key="7">
    <source>
        <dbReference type="ARBA" id="ARBA00023242"/>
    </source>
</evidence>
<dbReference type="SUPFAM" id="SSF57667">
    <property type="entry name" value="beta-beta-alpha zinc fingers"/>
    <property type="match status" value="1"/>
</dbReference>
<evidence type="ECO:0000256" key="9">
    <source>
        <dbReference type="SAM" id="MobiDB-lite"/>
    </source>
</evidence>
<evidence type="ECO:0000256" key="3">
    <source>
        <dbReference type="ARBA" id="ARBA00022771"/>
    </source>
</evidence>